<protein>
    <submittedName>
        <fullName evidence="2">Uncharacterized protein</fullName>
    </submittedName>
</protein>
<dbReference type="OrthoDB" id="5122891at2759"/>
<accession>A0A1C7LZ29</accession>
<evidence type="ECO:0000313" key="3">
    <source>
        <dbReference type="Proteomes" id="UP000092993"/>
    </source>
</evidence>
<gene>
    <name evidence="2" type="ORF">A0H81_10586</name>
</gene>
<evidence type="ECO:0000256" key="1">
    <source>
        <dbReference type="SAM" id="MobiDB-lite"/>
    </source>
</evidence>
<dbReference type="AlphaFoldDB" id="A0A1C7LZ29"/>
<sequence>MFRQCEDNTFRTIGLFFRLKKDTVNQYVRVRNSGFFIIEDESFAPAAFVKDVYVQENDPSLFQMMDPKKVVVPLEFVFRIQTNALCNVDFSPRGSAPPELSVEGDGVMVLTVSNSAGLGGYGTFIFRDVYSGAMFAALIGVHANRVWSDIFVEASNDVWSSPSTEDRDRVSLRIAELYRDPGNDPHADRTAAIRWQGLDWVSKSLPNGRTVKLTIRRAEKLPDRADYMVQIAAADPNPRGQPYTFDNNAEAAGSQRDEPEIPEATSGVSITHIHMLNSAPIPSPMHSRVRATSSLRSGLHHITDVWRKPFHDSKTHL</sequence>
<feature type="region of interest" description="Disordered" evidence="1">
    <location>
        <begin position="236"/>
        <end position="261"/>
    </location>
</feature>
<evidence type="ECO:0000313" key="2">
    <source>
        <dbReference type="EMBL" id="OBZ69922.1"/>
    </source>
</evidence>
<name>A0A1C7LZ29_GRIFR</name>
<dbReference type="Gene3D" id="2.60.270.20">
    <property type="entry name" value="Cytolysin/lectin"/>
    <property type="match status" value="1"/>
</dbReference>
<dbReference type="EMBL" id="LUGG01000015">
    <property type="protein sequence ID" value="OBZ69922.1"/>
    <property type="molecule type" value="Genomic_DNA"/>
</dbReference>
<dbReference type="Proteomes" id="UP000092993">
    <property type="component" value="Unassembled WGS sequence"/>
</dbReference>
<proteinExistence type="predicted"/>
<reference evidence="2 3" key="1">
    <citation type="submission" date="2016-03" db="EMBL/GenBank/DDBJ databases">
        <title>Whole genome sequencing of Grifola frondosa 9006-11.</title>
        <authorList>
            <person name="Min B."/>
            <person name="Park H."/>
            <person name="Kim J.-G."/>
            <person name="Cho H."/>
            <person name="Oh Y.-L."/>
            <person name="Kong W.-S."/>
            <person name="Choi I.-G."/>
        </authorList>
    </citation>
    <scope>NUCLEOTIDE SEQUENCE [LARGE SCALE GENOMIC DNA]</scope>
    <source>
        <strain evidence="2 3">9006-11</strain>
    </source>
</reference>
<dbReference type="SUPFAM" id="SSF63724">
    <property type="entry name" value="Cytolysin/lectin"/>
    <property type="match status" value="1"/>
</dbReference>
<organism evidence="2 3">
    <name type="scientific">Grifola frondosa</name>
    <name type="common">Maitake</name>
    <name type="synonym">Polyporus frondosus</name>
    <dbReference type="NCBI Taxonomy" id="5627"/>
    <lineage>
        <taxon>Eukaryota</taxon>
        <taxon>Fungi</taxon>
        <taxon>Dikarya</taxon>
        <taxon>Basidiomycota</taxon>
        <taxon>Agaricomycotina</taxon>
        <taxon>Agaricomycetes</taxon>
        <taxon>Polyporales</taxon>
        <taxon>Grifolaceae</taxon>
        <taxon>Grifola</taxon>
    </lineage>
</organism>
<dbReference type="InterPro" id="IPR015926">
    <property type="entry name" value="Cytolysin/lectin"/>
</dbReference>
<keyword evidence="3" id="KW-1185">Reference proteome</keyword>
<comment type="caution">
    <text evidence="2">The sequence shown here is derived from an EMBL/GenBank/DDBJ whole genome shotgun (WGS) entry which is preliminary data.</text>
</comment>